<protein>
    <submittedName>
        <fullName evidence="1">Uncharacterized protein</fullName>
    </submittedName>
</protein>
<organism evidence="1 2">
    <name type="scientific">Engystomops pustulosus</name>
    <name type="common">Tungara frog</name>
    <name type="synonym">Physalaemus pustulosus</name>
    <dbReference type="NCBI Taxonomy" id="76066"/>
    <lineage>
        <taxon>Eukaryota</taxon>
        <taxon>Metazoa</taxon>
        <taxon>Chordata</taxon>
        <taxon>Craniata</taxon>
        <taxon>Vertebrata</taxon>
        <taxon>Euteleostomi</taxon>
        <taxon>Amphibia</taxon>
        <taxon>Batrachia</taxon>
        <taxon>Anura</taxon>
        <taxon>Neobatrachia</taxon>
        <taxon>Hyloidea</taxon>
        <taxon>Leptodactylidae</taxon>
        <taxon>Leiuperinae</taxon>
        <taxon>Engystomops</taxon>
    </lineage>
</organism>
<dbReference type="EMBL" id="WNYA01000001">
    <property type="protein sequence ID" value="KAG8598079.1"/>
    <property type="molecule type" value="Genomic_DNA"/>
</dbReference>
<evidence type="ECO:0000313" key="2">
    <source>
        <dbReference type="Proteomes" id="UP000824782"/>
    </source>
</evidence>
<dbReference type="AlphaFoldDB" id="A0AAV7DMA2"/>
<sequence length="135" mass="15172">MFWLGAKRSKILAICQEVKFCTGVPYLLYNHPIISECLQRLWFFCYSLPYIVVLSVSPLHSLLQSHLSFNSTDPCNRAAYGKVSGQFCGISSLGLFSRTVNTAFLYGILPTTPINVLPVKNKVDLASYLLRSLIY</sequence>
<keyword evidence="2" id="KW-1185">Reference proteome</keyword>
<comment type="caution">
    <text evidence="1">The sequence shown here is derived from an EMBL/GenBank/DDBJ whole genome shotgun (WGS) entry which is preliminary data.</text>
</comment>
<accession>A0AAV7DMA2</accession>
<proteinExistence type="predicted"/>
<name>A0AAV7DMA2_ENGPU</name>
<gene>
    <name evidence="1" type="ORF">GDO81_002487</name>
</gene>
<reference evidence="1" key="1">
    <citation type="thesis" date="2020" institute="ProQuest LLC" country="789 East Eisenhower Parkway, Ann Arbor, MI, USA">
        <title>Comparative Genomics and Chromosome Evolution.</title>
        <authorList>
            <person name="Mudd A.B."/>
        </authorList>
    </citation>
    <scope>NUCLEOTIDE SEQUENCE</scope>
    <source>
        <strain evidence="1">237g6f4</strain>
        <tissue evidence="1">Blood</tissue>
    </source>
</reference>
<evidence type="ECO:0000313" key="1">
    <source>
        <dbReference type="EMBL" id="KAG8598079.1"/>
    </source>
</evidence>
<dbReference type="Proteomes" id="UP000824782">
    <property type="component" value="Unassembled WGS sequence"/>
</dbReference>